<organism evidence="2 3">
    <name type="scientific">Flavivirga jejuensis</name>
    <dbReference type="NCBI Taxonomy" id="870487"/>
    <lineage>
        <taxon>Bacteria</taxon>
        <taxon>Pseudomonadati</taxon>
        <taxon>Bacteroidota</taxon>
        <taxon>Flavobacteriia</taxon>
        <taxon>Flavobacteriales</taxon>
        <taxon>Flavobacteriaceae</taxon>
        <taxon>Flavivirga</taxon>
    </lineage>
</organism>
<dbReference type="Gene3D" id="3.40.50.720">
    <property type="entry name" value="NAD(P)-binding Rossmann-like Domain"/>
    <property type="match status" value="1"/>
</dbReference>
<sequence>MKKKSHIIIGSNSFLGSVLSKKIAMLGMDVLGVYHENIDNLYSKIAHIPITKLKDLEDHFDVVYIISAFIPNGTSVNIDNKLKAVNVDLVNDLCKQFKSAKIVFCSSVSVYKHTTKLITEKSVLESQSKYAESKLKGEAIVKQHDKYAIVRISSIYGVHMKVETFVPLVIKNAIIKNTITLFGDGKRKQNYIHVSDVANYLYSAAEYNGNDVFLATSKDELSNFEVVNFIKTYLPDIKINFKGIDNSKSYLYDNSFTNKTLKMLPEKVFKKEVLNCIEWIRKMY</sequence>
<protein>
    <submittedName>
        <fullName evidence="2">NAD(P)-dependent oxidoreductase</fullName>
    </submittedName>
</protein>
<proteinExistence type="predicted"/>
<accession>A0ABT8WU13</accession>
<dbReference type="InterPro" id="IPR050177">
    <property type="entry name" value="Lipid_A_modif_metabolic_enz"/>
</dbReference>
<dbReference type="RefSeq" id="WP_303303971.1">
    <property type="nucleotide sequence ID" value="NZ_BAABDA010000007.1"/>
</dbReference>
<evidence type="ECO:0000313" key="3">
    <source>
        <dbReference type="Proteomes" id="UP001176806"/>
    </source>
</evidence>
<evidence type="ECO:0000259" key="1">
    <source>
        <dbReference type="Pfam" id="PF01370"/>
    </source>
</evidence>
<gene>
    <name evidence="2" type="ORF">Q4Q40_20845</name>
</gene>
<feature type="domain" description="NAD-dependent epimerase/dehydratase" evidence="1">
    <location>
        <begin position="7"/>
        <end position="207"/>
    </location>
</feature>
<evidence type="ECO:0000313" key="2">
    <source>
        <dbReference type="EMBL" id="MDO5976658.1"/>
    </source>
</evidence>
<dbReference type="InterPro" id="IPR001509">
    <property type="entry name" value="Epimerase_deHydtase"/>
</dbReference>
<reference evidence="2" key="1">
    <citation type="submission" date="2023-07" db="EMBL/GenBank/DDBJ databases">
        <title>Two novel species in the genus Flavivirga.</title>
        <authorList>
            <person name="Kwon K."/>
        </authorList>
    </citation>
    <scope>NUCLEOTIDE SEQUENCE</scope>
    <source>
        <strain evidence="2">KACC 14158</strain>
    </source>
</reference>
<dbReference type="Pfam" id="PF01370">
    <property type="entry name" value="Epimerase"/>
    <property type="match status" value="1"/>
</dbReference>
<dbReference type="EMBL" id="JAUOEL010000008">
    <property type="protein sequence ID" value="MDO5976658.1"/>
    <property type="molecule type" value="Genomic_DNA"/>
</dbReference>
<dbReference type="CDD" id="cd08946">
    <property type="entry name" value="SDR_e"/>
    <property type="match status" value="1"/>
</dbReference>
<dbReference type="PANTHER" id="PTHR43245:SF13">
    <property type="entry name" value="UDP-D-APIOSE_UDP-D-XYLOSE SYNTHASE 2"/>
    <property type="match status" value="1"/>
</dbReference>
<dbReference type="PANTHER" id="PTHR43245">
    <property type="entry name" value="BIFUNCTIONAL POLYMYXIN RESISTANCE PROTEIN ARNA"/>
    <property type="match status" value="1"/>
</dbReference>
<dbReference type="InterPro" id="IPR036291">
    <property type="entry name" value="NAD(P)-bd_dom_sf"/>
</dbReference>
<comment type="caution">
    <text evidence="2">The sequence shown here is derived from an EMBL/GenBank/DDBJ whole genome shotgun (WGS) entry which is preliminary data.</text>
</comment>
<dbReference type="Proteomes" id="UP001176806">
    <property type="component" value="Unassembled WGS sequence"/>
</dbReference>
<keyword evidence="3" id="KW-1185">Reference proteome</keyword>
<name>A0ABT8WU13_9FLAO</name>
<dbReference type="SUPFAM" id="SSF51735">
    <property type="entry name" value="NAD(P)-binding Rossmann-fold domains"/>
    <property type="match status" value="1"/>
</dbReference>